<dbReference type="PANTHER" id="PTHR11022">
    <property type="entry name" value="PEPTIDOGLYCAN RECOGNITION PROTEIN"/>
    <property type="match status" value="1"/>
</dbReference>
<accession>A0A653DRU2</accession>
<dbReference type="InterPro" id="IPR036505">
    <property type="entry name" value="Amidase/PGRP_sf"/>
</dbReference>
<evidence type="ECO:0000259" key="5">
    <source>
        <dbReference type="SMART" id="SM00701"/>
    </source>
</evidence>
<gene>
    <name evidence="6" type="ORF">CALMAC_LOCUS19769</name>
</gene>
<dbReference type="OrthoDB" id="10001926at2759"/>
<evidence type="ECO:0000256" key="2">
    <source>
        <dbReference type="ARBA" id="ARBA00022588"/>
    </source>
</evidence>
<dbReference type="Proteomes" id="UP000410492">
    <property type="component" value="Unassembled WGS sequence"/>
</dbReference>
<keyword evidence="3" id="KW-0391">Immunity</keyword>
<evidence type="ECO:0000313" key="7">
    <source>
        <dbReference type="Proteomes" id="UP000410492"/>
    </source>
</evidence>
<evidence type="ECO:0000256" key="1">
    <source>
        <dbReference type="ARBA" id="ARBA00007553"/>
    </source>
</evidence>
<dbReference type="GO" id="GO:0008745">
    <property type="term" value="F:N-acetylmuramoyl-L-alanine amidase activity"/>
    <property type="evidence" value="ECO:0007669"/>
    <property type="project" value="InterPro"/>
</dbReference>
<dbReference type="GO" id="GO:0009253">
    <property type="term" value="P:peptidoglycan catabolic process"/>
    <property type="evidence" value="ECO:0007669"/>
    <property type="project" value="InterPro"/>
</dbReference>
<evidence type="ECO:0000256" key="3">
    <source>
        <dbReference type="ARBA" id="ARBA00022859"/>
    </source>
</evidence>
<dbReference type="Gene3D" id="3.40.80.10">
    <property type="entry name" value="Peptidoglycan recognition protein-like"/>
    <property type="match status" value="1"/>
</dbReference>
<dbReference type="PANTHER" id="PTHR11022:SF74">
    <property type="entry name" value="PEPTIDOGLYCAN-RECOGNITION PROTEIN SA"/>
    <property type="match status" value="1"/>
</dbReference>
<keyword evidence="4" id="KW-0472">Membrane</keyword>
<reference evidence="6 7" key="1">
    <citation type="submission" date="2019-01" db="EMBL/GenBank/DDBJ databases">
        <authorList>
            <person name="Sayadi A."/>
        </authorList>
    </citation>
    <scope>NUCLEOTIDE SEQUENCE [LARGE SCALE GENOMIC DNA]</scope>
</reference>
<sequence length="227" mass="25820">MELNETTPLVATASVSRSQQEGRNAHLIFDKIWTGCLALVLIVGFFTGLYLLLQEGNEEPITESFYLVPRRYWNAEPPSVDIPKLKLPVNRILLSQTNTTSCETCSDCEMQVLDIQKKHKGFLNRPDILYNFLVGGDGRVYEGRGWKNKTEWHNPDENILSIALLGNFGDQPPKPSQVEALLAFLDLSVMKNRITPCVSVLVDHTENRYFLDTAFQLEVFIRDQNKC</sequence>
<keyword evidence="4" id="KW-0812">Transmembrane</keyword>
<dbReference type="SMART" id="SM00701">
    <property type="entry name" value="PGRP"/>
    <property type="match status" value="1"/>
</dbReference>
<dbReference type="InterPro" id="IPR006619">
    <property type="entry name" value="PGRP_domain_met/bac"/>
</dbReference>
<evidence type="ECO:0000313" key="6">
    <source>
        <dbReference type="EMBL" id="VEN62742.1"/>
    </source>
</evidence>
<dbReference type="InterPro" id="IPR002502">
    <property type="entry name" value="Amidase_domain"/>
</dbReference>
<feature type="transmembrane region" description="Helical" evidence="4">
    <location>
        <begin position="32"/>
        <end position="53"/>
    </location>
</feature>
<dbReference type="Pfam" id="PF01510">
    <property type="entry name" value="Amidase_2"/>
    <property type="match status" value="1"/>
</dbReference>
<keyword evidence="7" id="KW-1185">Reference proteome</keyword>
<comment type="similarity">
    <text evidence="1">Belongs to the N-acetylmuramoyl-L-alanine amidase 2 family.</text>
</comment>
<name>A0A653DRU2_CALMS</name>
<feature type="domain" description="Peptidoglycan recognition protein family" evidence="5">
    <location>
        <begin position="65"/>
        <end position="208"/>
    </location>
</feature>
<dbReference type="GO" id="GO:0045087">
    <property type="term" value="P:innate immune response"/>
    <property type="evidence" value="ECO:0007669"/>
    <property type="project" value="UniProtKB-KW"/>
</dbReference>
<protein>
    <recommendedName>
        <fullName evidence="5">Peptidoglycan recognition protein family domain-containing protein</fullName>
    </recommendedName>
</protein>
<evidence type="ECO:0000256" key="4">
    <source>
        <dbReference type="SAM" id="Phobius"/>
    </source>
</evidence>
<dbReference type="AlphaFoldDB" id="A0A653DRU2"/>
<dbReference type="InterPro" id="IPR015510">
    <property type="entry name" value="PGRP"/>
</dbReference>
<dbReference type="GO" id="GO:0008270">
    <property type="term" value="F:zinc ion binding"/>
    <property type="evidence" value="ECO:0007669"/>
    <property type="project" value="InterPro"/>
</dbReference>
<organism evidence="6 7">
    <name type="scientific">Callosobruchus maculatus</name>
    <name type="common">Southern cowpea weevil</name>
    <name type="synonym">Pulse bruchid</name>
    <dbReference type="NCBI Taxonomy" id="64391"/>
    <lineage>
        <taxon>Eukaryota</taxon>
        <taxon>Metazoa</taxon>
        <taxon>Ecdysozoa</taxon>
        <taxon>Arthropoda</taxon>
        <taxon>Hexapoda</taxon>
        <taxon>Insecta</taxon>
        <taxon>Pterygota</taxon>
        <taxon>Neoptera</taxon>
        <taxon>Endopterygota</taxon>
        <taxon>Coleoptera</taxon>
        <taxon>Polyphaga</taxon>
        <taxon>Cucujiformia</taxon>
        <taxon>Chrysomeloidea</taxon>
        <taxon>Chrysomelidae</taxon>
        <taxon>Bruchinae</taxon>
        <taxon>Bruchini</taxon>
        <taxon>Callosobruchus</taxon>
    </lineage>
</organism>
<dbReference type="SUPFAM" id="SSF55846">
    <property type="entry name" value="N-acetylmuramoyl-L-alanine amidase-like"/>
    <property type="match status" value="1"/>
</dbReference>
<dbReference type="EMBL" id="CAACVG010014095">
    <property type="protein sequence ID" value="VEN62742.1"/>
    <property type="molecule type" value="Genomic_DNA"/>
</dbReference>
<keyword evidence="4" id="KW-1133">Transmembrane helix</keyword>
<keyword evidence="2" id="KW-0399">Innate immunity</keyword>
<dbReference type="CDD" id="cd06583">
    <property type="entry name" value="PGRP"/>
    <property type="match status" value="1"/>
</dbReference>
<proteinExistence type="inferred from homology"/>